<evidence type="ECO:0000313" key="3">
    <source>
        <dbReference type="EMBL" id="CAD8616054.1"/>
    </source>
</evidence>
<evidence type="ECO:0000256" key="1">
    <source>
        <dbReference type="PROSITE-ProRule" id="PRU00152"/>
    </source>
</evidence>
<comment type="caution">
    <text evidence="1">Lacks conserved residue(s) required for the propagation of feature annotation.</text>
</comment>
<accession>A0A7S0Q8M5</accession>
<organism evidence="3">
    <name type="scientific">Coccolithus braarudii</name>
    <dbReference type="NCBI Taxonomy" id="221442"/>
    <lineage>
        <taxon>Eukaryota</taxon>
        <taxon>Haptista</taxon>
        <taxon>Haptophyta</taxon>
        <taxon>Prymnesiophyceae</taxon>
        <taxon>Coccolithales</taxon>
        <taxon>Coccolithaceae</taxon>
        <taxon>Coccolithus</taxon>
    </lineage>
</organism>
<reference evidence="3" key="1">
    <citation type="submission" date="2021-01" db="EMBL/GenBank/DDBJ databases">
        <authorList>
            <person name="Corre E."/>
            <person name="Pelletier E."/>
            <person name="Niang G."/>
            <person name="Scheremetjew M."/>
            <person name="Finn R."/>
            <person name="Kale V."/>
            <person name="Holt S."/>
            <person name="Cochrane G."/>
            <person name="Meng A."/>
            <person name="Brown T."/>
            <person name="Cohen L."/>
        </authorList>
    </citation>
    <scope>NUCLEOTIDE SEQUENCE</scope>
    <source>
        <strain evidence="3">PLY182g</strain>
    </source>
</reference>
<dbReference type="SUPFAM" id="SSF50998">
    <property type="entry name" value="Quinoprotein alcohol dehydrogenase-like"/>
    <property type="match status" value="1"/>
</dbReference>
<gene>
    <name evidence="3" type="ORF">CPEL01642_LOCUS19435</name>
</gene>
<dbReference type="PROSITE" id="PS50095">
    <property type="entry name" value="PLAT"/>
    <property type="match status" value="1"/>
</dbReference>
<feature type="domain" description="PLAT" evidence="2">
    <location>
        <begin position="382"/>
        <end position="417"/>
    </location>
</feature>
<protein>
    <recommendedName>
        <fullName evidence="2">PLAT domain-containing protein</fullName>
    </recommendedName>
</protein>
<dbReference type="EMBL" id="HBEY01040663">
    <property type="protein sequence ID" value="CAD8616054.1"/>
    <property type="molecule type" value="Transcribed_RNA"/>
</dbReference>
<dbReference type="InterPro" id="IPR015943">
    <property type="entry name" value="WD40/YVTN_repeat-like_dom_sf"/>
</dbReference>
<dbReference type="AlphaFoldDB" id="A0A7S0Q8M5"/>
<dbReference type="InterPro" id="IPR001024">
    <property type="entry name" value="PLAT/LH2_dom"/>
</dbReference>
<name>A0A7S0Q8M5_9EUKA</name>
<proteinExistence type="predicted"/>
<evidence type="ECO:0000259" key="2">
    <source>
        <dbReference type="PROSITE" id="PS50095"/>
    </source>
</evidence>
<dbReference type="Gene3D" id="2.130.10.10">
    <property type="entry name" value="YVTN repeat-like/Quinoprotein amine dehydrogenase"/>
    <property type="match status" value="1"/>
</dbReference>
<dbReference type="InterPro" id="IPR011047">
    <property type="entry name" value="Quinoprotein_ADH-like_sf"/>
</dbReference>
<sequence>MVGDSMCWDGSTPGMQRGIFVVVAEANGEQRWSVRLGDMGFNYGKYGTQLKDGTVIIAGSKSVVDSHSSRMGFSYIEVRVLWRLDVNSGAVLSEATFPNEGKLQGLRDGFMCVTPTTDGTNDVVATGYVGGESNYDPATGEYDDEPMFLIYNGVAFAARYSYSNELHAAPATIFDVRLGLEPDFGYVPMQGMRIHMDAELNKLAVSAAACSGPYDDVWDMQFSLLSVDANTGELAWARRYLTGSASHPYAMTLSPAGDAEPGYIIAGHSMDSGRQPIGRLLKARSSDGAIVWDRSFTDRDDRYWNIECYGVDATLDGGYIVTCGNGPMTVYPWMRDCHQRTWTAFVYRADALGNPLWTANVTNSAELCLSDAGEHIVTARDGGYAVYVDSGTLGKEGTGGNFGLVLLGSDLAAYASE</sequence>